<reference evidence="1" key="1">
    <citation type="submission" date="2024-12" db="EMBL/GenBank/DDBJ databases">
        <authorList>
            <person name="Wu N."/>
        </authorList>
    </citation>
    <scope>NUCLEOTIDE SEQUENCE</scope>
    <source>
        <strain evidence="1">P15</strain>
    </source>
</reference>
<sequence length="321" mass="37935">MNPKKVSLAYKKYTNNYIKGNLIQRSKENYADIISEITDIIESDNTEKDYILSIDLGTIYTYYSRTWKEDVLLQNRNRSEALKLMYMSTFYQCITQELYELGIPDYAFSDVVAALIHFTMFGWEKEEQILFDFIAEHLDGKIMKANDWNKHVWFLLELYLQYRNKTLWGINQHVHRTVREKLEAAERRYELIPDDLGIYSEVLASWSTADEKAAADLIGSMIAYHSELASDLGNSIEFGDYRYGFYPYEILFLIHVRQKQGLPVPEQYEELLMNTAEAKMTFEAPEPYPQKDPLLVQIDGYHRKHYPKYALNRYDDTLFEE</sequence>
<evidence type="ECO:0000313" key="1">
    <source>
        <dbReference type="EMBL" id="MFM9327945.1"/>
    </source>
</evidence>
<name>A0ACC7NU06_9BACL</name>
<comment type="caution">
    <text evidence="1">The sequence shown here is derived from an EMBL/GenBank/DDBJ whole genome shotgun (WGS) entry which is preliminary data.</text>
</comment>
<dbReference type="EMBL" id="JBJURJ010000003">
    <property type="protein sequence ID" value="MFM9327945.1"/>
    <property type="molecule type" value="Genomic_DNA"/>
</dbReference>
<accession>A0ACC7NU06</accession>
<proteinExistence type="predicted"/>
<dbReference type="Proteomes" id="UP001631969">
    <property type="component" value="Unassembled WGS sequence"/>
</dbReference>
<evidence type="ECO:0000313" key="2">
    <source>
        <dbReference type="Proteomes" id="UP001631969"/>
    </source>
</evidence>
<protein>
    <submittedName>
        <fullName evidence="1">Uncharacterized protein</fullName>
    </submittedName>
</protein>
<organism evidence="1 2">
    <name type="scientific">Paenibacillus mesotrionivorans</name>
    <dbReference type="NCBI Taxonomy" id="3160968"/>
    <lineage>
        <taxon>Bacteria</taxon>
        <taxon>Bacillati</taxon>
        <taxon>Bacillota</taxon>
        <taxon>Bacilli</taxon>
        <taxon>Bacillales</taxon>
        <taxon>Paenibacillaceae</taxon>
        <taxon>Paenibacillus</taxon>
    </lineage>
</organism>
<gene>
    <name evidence="1" type="ORF">ACI1P1_06455</name>
</gene>
<keyword evidence="2" id="KW-1185">Reference proteome</keyword>